<evidence type="ECO:0000256" key="1">
    <source>
        <dbReference type="PROSITE-ProRule" id="PRU00169"/>
    </source>
</evidence>
<dbReference type="Gene3D" id="2.40.50.1020">
    <property type="entry name" value="LytTr DNA-binding domain"/>
    <property type="match status" value="1"/>
</dbReference>
<evidence type="ECO:0000313" key="5">
    <source>
        <dbReference type="Proteomes" id="UP000622475"/>
    </source>
</evidence>
<dbReference type="InterPro" id="IPR046947">
    <property type="entry name" value="LytR-like"/>
</dbReference>
<evidence type="ECO:0000313" key="4">
    <source>
        <dbReference type="EMBL" id="MBE9661692.1"/>
    </source>
</evidence>
<dbReference type="Pfam" id="PF00072">
    <property type="entry name" value="Response_reg"/>
    <property type="match status" value="1"/>
</dbReference>
<dbReference type="SMART" id="SM00448">
    <property type="entry name" value="REC"/>
    <property type="match status" value="1"/>
</dbReference>
<gene>
    <name evidence="4" type="ORF">IRJ16_07325</name>
</gene>
<keyword evidence="1" id="KW-0597">Phosphoprotein</keyword>
<dbReference type="AlphaFoldDB" id="A0A929KV15"/>
<dbReference type="InterPro" id="IPR001789">
    <property type="entry name" value="Sig_transdc_resp-reg_receiver"/>
</dbReference>
<proteinExistence type="predicted"/>
<accession>A0A929KV15</accession>
<dbReference type="Pfam" id="PF04397">
    <property type="entry name" value="LytTR"/>
    <property type="match status" value="1"/>
</dbReference>
<dbReference type="PROSITE" id="PS50110">
    <property type="entry name" value="RESPONSE_REGULATORY"/>
    <property type="match status" value="1"/>
</dbReference>
<dbReference type="PANTHER" id="PTHR37299">
    <property type="entry name" value="TRANSCRIPTIONAL REGULATOR-RELATED"/>
    <property type="match status" value="1"/>
</dbReference>
<dbReference type="InterPro" id="IPR011006">
    <property type="entry name" value="CheY-like_superfamily"/>
</dbReference>
<dbReference type="EMBL" id="JADFFL010000002">
    <property type="protein sequence ID" value="MBE9661692.1"/>
    <property type="molecule type" value="Genomic_DNA"/>
</dbReference>
<keyword evidence="5" id="KW-1185">Reference proteome</keyword>
<dbReference type="PROSITE" id="PS50930">
    <property type="entry name" value="HTH_LYTTR"/>
    <property type="match status" value="1"/>
</dbReference>
<dbReference type="RefSeq" id="WP_194110870.1">
    <property type="nucleotide sequence ID" value="NZ_JADFFL010000002.1"/>
</dbReference>
<dbReference type="GO" id="GO:0003677">
    <property type="term" value="F:DNA binding"/>
    <property type="evidence" value="ECO:0007669"/>
    <property type="project" value="UniProtKB-KW"/>
</dbReference>
<evidence type="ECO:0000259" key="2">
    <source>
        <dbReference type="PROSITE" id="PS50110"/>
    </source>
</evidence>
<dbReference type="GO" id="GO:0000156">
    <property type="term" value="F:phosphorelay response regulator activity"/>
    <property type="evidence" value="ECO:0007669"/>
    <property type="project" value="InterPro"/>
</dbReference>
<name>A0A929KV15_9SPHI</name>
<dbReference type="SUPFAM" id="SSF52172">
    <property type="entry name" value="CheY-like"/>
    <property type="match status" value="1"/>
</dbReference>
<dbReference type="PANTHER" id="PTHR37299:SF1">
    <property type="entry name" value="STAGE 0 SPORULATION PROTEIN A HOMOLOG"/>
    <property type="match status" value="1"/>
</dbReference>
<dbReference type="SMART" id="SM00850">
    <property type="entry name" value="LytTR"/>
    <property type="match status" value="1"/>
</dbReference>
<comment type="caution">
    <text evidence="4">The sequence shown here is derived from an EMBL/GenBank/DDBJ whole genome shotgun (WGS) entry which is preliminary data.</text>
</comment>
<sequence length="237" mass="27094">MKKLRCLIIDDKPLAIDILADYASKVSFLELVGSATDPVQGLEMIRQQRTDLVFLDIQMPQLTGLQLMKIAGPQCKFILTTAYAEYALDGYEHDVVDYLLKPISFDKFYRAAEKALSRFAMPTEVQAPLTTPPSPEYIFVKTEHRIQKINLADVLYIEGVQNYVSIHTPAARVMTLQTLKRIEEQLPLTEFIRVHRSYIVNLRHINSVERGRIFIGDTIIPVGDNYREGFYKVIDKG</sequence>
<dbReference type="Proteomes" id="UP000622475">
    <property type="component" value="Unassembled WGS sequence"/>
</dbReference>
<protein>
    <submittedName>
        <fullName evidence="4">LytTR family transcriptional regulator DNA-binding domain-containing protein</fullName>
    </submittedName>
</protein>
<feature type="domain" description="HTH LytTR-type" evidence="3">
    <location>
        <begin position="138"/>
        <end position="210"/>
    </location>
</feature>
<dbReference type="InterPro" id="IPR007492">
    <property type="entry name" value="LytTR_DNA-bd_dom"/>
</dbReference>
<organism evidence="4 5">
    <name type="scientific">Mucilaginibacter myungsuensis</name>
    <dbReference type="NCBI Taxonomy" id="649104"/>
    <lineage>
        <taxon>Bacteria</taxon>
        <taxon>Pseudomonadati</taxon>
        <taxon>Bacteroidota</taxon>
        <taxon>Sphingobacteriia</taxon>
        <taxon>Sphingobacteriales</taxon>
        <taxon>Sphingobacteriaceae</taxon>
        <taxon>Mucilaginibacter</taxon>
    </lineage>
</organism>
<keyword evidence="4" id="KW-0238">DNA-binding</keyword>
<feature type="modified residue" description="4-aspartylphosphate" evidence="1">
    <location>
        <position position="56"/>
    </location>
</feature>
<evidence type="ECO:0000259" key="3">
    <source>
        <dbReference type="PROSITE" id="PS50930"/>
    </source>
</evidence>
<reference evidence="4" key="1">
    <citation type="submission" date="2020-10" db="EMBL/GenBank/DDBJ databases">
        <title>Mucilaginibacter mali sp. nov., isolated from rhizosphere soil of apple orchard.</title>
        <authorList>
            <person name="Lee J.-S."/>
            <person name="Kim H.S."/>
            <person name="Kim J.-S."/>
        </authorList>
    </citation>
    <scope>NUCLEOTIDE SEQUENCE</scope>
    <source>
        <strain evidence="4">KCTC 22746</strain>
    </source>
</reference>
<feature type="domain" description="Response regulatory" evidence="2">
    <location>
        <begin position="5"/>
        <end position="116"/>
    </location>
</feature>
<dbReference type="Gene3D" id="3.40.50.2300">
    <property type="match status" value="1"/>
</dbReference>